<dbReference type="PROSITE" id="PS51257">
    <property type="entry name" value="PROKAR_LIPOPROTEIN"/>
    <property type="match status" value="1"/>
</dbReference>
<keyword evidence="4" id="KW-1185">Reference proteome</keyword>
<protein>
    <submittedName>
        <fullName evidence="1">Uncharacterized protein</fullName>
    </submittedName>
</protein>
<dbReference type="EMBL" id="VNWK01000026">
    <property type="protein sequence ID" value="TXJ93810.1"/>
    <property type="molecule type" value="Genomic_DNA"/>
</dbReference>
<dbReference type="Proteomes" id="UP000266691">
    <property type="component" value="Unassembled WGS sequence"/>
</dbReference>
<evidence type="ECO:0000313" key="4">
    <source>
        <dbReference type="Proteomes" id="UP000321621"/>
    </source>
</evidence>
<accession>A0A3A1NLN9</accession>
<dbReference type="EMBL" id="QXFI01000026">
    <property type="protein sequence ID" value="RIV43906.1"/>
    <property type="molecule type" value="Genomic_DNA"/>
</dbReference>
<sequence length="191" mass="22230">MKTRQIHLVLLVISLSLFIACKALPKEETLVKETYGIINTILNDYKNPNKPYVIIEETVGLAMEDFNSHMNGQKVLNDEGYNSDPCAMSYIEGKVKLNKTTFRLKTWDKSKITYNEVSYISREKLGKNISMKEAYELMGKQIFSFSNPIYDKRIINAVILVDISREGQILHFLQKEKGDWNIICRYYTIHY</sequence>
<name>A0A3A1NLN9_9FLAO</name>
<organism evidence="1 3">
    <name type="scientific">Flagellimonas pelagia</name>
    <dbReference type="NCBI Taxonomy" id="2306998"/>
    <lineage>
        <taxon>Bacteria</taxon>
        <taxon>Pseudomonadati</taxon>
        <taxon>Bacteroidota</taxon>
        <taxon>Flavobacteriia</taxon>
        <taxon>Flavobacteriales</taxon>
        <taxon>Flavobacteriaceae</taxon>
        <taxon>Flagellimonas</taxon>
    </lineage>
</organism>
<proteinExistence type="predicted"/>
<reference evidence="2 4" key="2">
    <citation type="submission" date="2019-07" db="EMBL/GenBank/DDBJ databases">
        <title>Draft genome of two Muricauda strains isolated from deep sea.</title>
        <authorList>
            <person name="Sun C."/>
        </authorList>
    </citation>
    <scope>NUCLEOTIDE SEQUENCE [LARGE SCALE GENOMIC DNA]</scope>
    <source>
        <strain evidence="2 4">72</strain>
    </source>
</reference>
<dbReference type="AlphaFoldDB" id="A0A3A1NLN9"/>
<gene>
    <name evidence="1" type="ORF">D2V05_10410</name>
    <name evidence="2" type="ORF">FQ017_10300</name>
</gene>
<dbReference type="RefSeq" id="WP_119647521.1">
    <property type="nucleotide sequence ID" value="NZ_QXFI01000026.1"/>
</dbReference>
<reference evidence="1 3" key="1">
    <citation type="submission" date="2018-08" db="EMBL/GenBank/DDBJ databases">
        <title>Proposal of Muricauda 72 sp.nov. and Muricauda NH166 sp.nov., isolated from seawater.</title>
        <authorList>
            <person name="Cheng H."/>
            <person name="Wu Y.-H."/>
            <person name="Guo L.-L."/>
            <person name="Xu X.-W."/>
        </authorList>
    </citation>
    <scope>NUCLEOTIDE SEQUENCE [LARGE SCALE GENOMIC DNA]</scope>
    <source>
        <strain evidence="1 3">72</strain>
    </source>
</reference>
<evidence type="ECO:0000313" key="1">
    <source>
        <dbReference type="EMBL" id="RIV43906.1"/>
    </source>
</evidence>
<comment type="caution">
    <text evidence="1">The sequence shown here is derived from an EMBL/GenBank/DDBJ whole genome shotgun (WGS) entry which is preliminary data.</text>
</comment>
<dbReference type="Proteomes" id="UP000321621">
    <property type="component" value="Unassembled WGS sequence"/>
</dbReference>
<evidence type="ECO:0000313" key="2">
    <source>
        <dbReference type="EMBL" id="TXJ93810.1"/>
    </source>
</evidence>
<evidence type="ECO:0000313" key="3">
    <source>
        <dbReference type="Proteomes" id="UP000266691"/>
    </source>
</evidence>